<protein>
    <recommendedName>
        <fullName evidence="1">Nucleoside phosphorylase domain-containing protein</fullName>
    </recommendedName>
</protein>
<evidence type="ECO:0000313" key="3">
    <source>
        <dbReference type="Proteomes" id="UP000184356"/>
    </source>
</evidence>
<dbReference type="InterPro" id="IPR053137">
    <property type="entry name" value="NLR-like"/>
</dbReference>
<dbReference type="InterPro" id="IPR000845">
    <property type="entry name" value="Nucleoside_phosphorylase_d"/>
</dbReference>
<sequence>MDPVRSLPHSHYTVGLICALPLEMAAAKAMFAEIHSDLPSRPGDPNFYALGRIGSLNIVIACLPSGVYGTTSAAVVATQMQCTFGKIQFGLMVGIGGGVPGGENDIQLGDIVVSIPTKVSGGVIQYDYGKTIENNGFERIGFLNRPPQVLLDAVRVLQANHREGYSQIPDYLPEMLRKYPQMSNFAFPGREHDKLFSAQYKHVGGSTCNNCNPAQQVIQPLRLTDDPSVHYGLIGSGNQVIKDMIRGICDYADSHKSKRWQQYAAASAAAYAKETLLVVSTRIAAVPPLLNPDFKDDYTVGWICTLDIEVTASKAMLDKIHTSLPSHPNHPNHQISYILGRIGTLNVVITRLSPGLYGPAAEAAVSQMLRTFRSIRLGLVVGLGGGVPSGESDVRLGDIVVGKPTKRFGGVLHWDLGRSDGHGDFHYARILAKPLQLFLAATAKLQVNHLMGDCQIPTHLLKAFAKYPHMSNYTFPGQEHDLLFNAEYTHVEIGTCDLKEQVIRPSRQTNDPVVHYGLIGAGNLVMKSGSARDQMASKHGMLCFDMVAANLGEHFPFLEICGISDYADSHKNKRWQQYAAATAAAYAKEIISVIPENVAEKVPTVISVLGEW</sequence>
<dbReference type="SUPFAM" id="SSF53167">
    <property type="entry name" value="Purine and uridine phosphorylases"/>
    <property type="match status" value="2"/>
</dbReference>
<name>A0A1L9SXY1_9EURO</name>
<dbReference type="Gene3D" id="3.40.50.1580">
    <property type="entry name" value="Nucleoside phosphorylase domain"/>
    <property type="match status" value="3"/>
</dbReference>
<proteinExistence type="predicted"/>
<organism evidence="2 3">
    <name type="scientific">Aspergillus sydowii CBS 593.65</name>
    <dbReference type="NCBI Taxonomy" id="1036612"/>
    <lineage>
        <taxon>Eukaryota</taxon>
        <taxon>Fungi</taxon>
        <taxon>Dikarya</taxon>
        <taxon>Ascomycota</taxon>
        <taxon>Pezizomycotina</taxon>
        <taxon>Eurotiomycetes</taxon>
        <taxon>Eurotiomycetidae</taxon>
        <taxon>Eurotiales</taxon>
        <taxon>Aspergillaceae</taxon>
        <taxon>Aspergillus</taxon>
        <taxon>Aspergillus subgen. Nidulantes</taxon>
    </lineage>
</organism>
<dbReference type="PANTHER" id="PTHR46082:SF11">
    <property type="entry name" value="AAA+ ATPASE DOMAIN-CONTAINING PROTEIN-RELATED"/>
    <property type="match status" value="1"/>
</dbReference>
<evidence type="ECO:0000259" key="1">
    <source>
        <dbReference type="Pfam" id="PF01048"/>
    </source>
</evidence>
<gene>
    <name evidence="2" type="ORF">ASPSYDRAFT_138106</name>
</gene>
<keyword evidence="3" id="KW-1185">Reference proteome</keyword>
<evidence type="ECO:0000313" key="2">
    <source>
        <dbReference type="EMBL" id="OJJ52029.1"/>
    </source>
</evidence>
<feature type="domain" description="Nucleoside phosphorylase" evidence="1">
    <location>
        <begin position="313"/>
        <end position="591"/>
    </location>
</feature>
<dbReference type="AlphaFoldDB" id="A0A1L9SXY1"/>
<dbReference type="EMBL" id="KV878606">
    <property type="protein sequence ID" value="OJJ52029.1"/>
    <property type="molecule type" value="Genomic_DNA"/>
</dbReference>
<dbReference type="InterPro" id="IPR035994">
    <property type="entry name" value="Nucleoside_phosphorylase_sf"/>
</dbReference>
<dbReference type="STRING" id="1036612.A0A1L9SXY1"/>
<dbReference type="GO" id="GO:0009116">
    <property type="term" value="P:nucleoside metabolic process"/>
    <property type="evidence" value="ECO:0007669"/>
    <property type="project" value="InterPro"/>
</dbReference>
<dbReference type="Pfam" id="PF01048">
    <property type="entry name" value="PNP_UDP_1"/>
    <property type="match status" value="1"/>
</dbReference>
<dbReference type="VEuPathDB" id="FungiDB:ASPSYDRAFT_138106"/>
<dbReference type="GeneID" id="63756892"/>
<dbReference type="GO" id="GO:0003824">
    <property type="term" value="F:catalytic activity"/>
    <property type="evidence" value="ECO:0007669"/>
    <property type="project" value="InterPro"/>
</dbReference>
<dbReference type="PANTHER" id="PTHR46082">
    <property type="entry name" value="ATP/GTP-BINDING PROTEIN-RELATED"/>
    <property type="match status" value="1"/>
</dbReference>
<dbReference type="OrthoDB" id="1577640at2759"/>
<dbReference type="RefSeq" id="XP_040695835.1">
    <property type="nucleotide sequence ID" value="XM_040840819.1"/>
</dbReference>
<dbReference type="Proteomes" id="UP000184356">
    <property type="component" value="Unassembled WGS sequence"/>
</dbReference>
<reference evidence="3" key="1">
    <citation type="journal article" date="2017" name="Genome Biol.">
        <title>Comparative genomics reveals high biological diversity and specific adaptations in the industrially and medically important fungal genus Aspergillus.</title>
        <authorList>
            <person name="de Vries R.P."/>
            <person name="Riley R."/>
            <person name="Wiebenga A."/>
            <person name="Aguilar-Osorio G."/>
            <person name="Amillis S."/>
            <person name="Uchima C.A."/>
            <person name="Anderluh G."/>
            <person name="Asadollahi M."/>
            <person name="Askin M."/>
            <person name="Barry K."/>
            <person name="Battaglia E."/>
            <person name="Bayram O."/>
            <person name="Benocci T."/>
            <person name="Braus-Stromeyer S.A."/>
            <person name="Caldana C."/>
            <person name="Canovas D."/>
            <person name="Cerqueira G.C."/>
            <person name="Chen F."/>
            <person name="Chen W."/>
            <person name="Choi C."/>
            <person name="Clum A."/>
            <person name="Dos Santos R.A."/>
            <person name="Damasio A.R."/>
            <person name="Diallinas G."/>
            <person name="Emri T."/>
            <person name="Fekete E."/>
            <person name="Flipphi M."/>
            <person name="Freyberg S."/>
            <person name="Gallo A."/>
            <person name="Gournas C."/>
            <person name="Habgood R."/>
            <person name="Hainaut M."/>
            <person name="Harispe M.L."/>
            <person name="Henrissat B."/>
            <person name="Hilden K.S."/>
            <person name="Hope R."/>
            <person name="Hossain A."/>
            <person name="Karabika E."/>
            <person name="Karaffa L."/>
            <person name="Karanyi Z."/>
            <person name="Krasevec N."/>
            <person name="Kuo A."/>
            <person name="Kusch H."/>
            <person name="LaButti K."/>
            <person name="Lagendijk E.L."/>
            <person name="Lapidus A."/>
            <person name="Levasseur A."/>
            <person name="Lindquist E."/>
            <person name="Lipzen A."/>
            <person name="Logrieco A.F."/>
            <person name="MacCabe A."/>
            <person name="Maekelae M.R."/>
            <person name="Malavazi I."/>
            <person name="Melin P."/>
            <person name="Meyer V."/>
            <person name="Mielnichuk N."/>
            <person name="Miskei M."/>
            <person name="Molnar A.P."/>
            <person name="Mule G."/>
            <person name="Ngan C.Y."/>
            <person name="Orejas M."/>
            <person name="Orosz E."/>
            <person name="Ouedraogo J.P."/>
            <person name="Overkamp K.M."/>
            <person name="Park H.-S."/>
            <person name="Perrone G."/>
            <person name="Piumi F."/>
            <person name="Punt P.J."/>
            <person name="Ram A.F."/>
            <person name="Ramon A."/>
            <person name="Rauscher S."/>
            <person name="Record E."/>
            <person name="Riano-Pachon D.M."/>
            <person name="Robert V."/>
            <person name="Roehrig J."/>
            <person name="Ruller R."/>
            <person name="Salamov A."/>
            <person name="Salih N.S."/>
            <person name="Samson R.A."/>
            <person name="Sandor E."/>
            <person name="Sanguinetti M."/>
            <person name="Schuetze T."/>
            <person name="Sepcic K."/>
            <person name="Shelest E."/>
            <person name="Sherlock G."/>
            <person name="Sophianopoulou V."/>
            <person name="Squina F.M."/>
            <person name="Sun H."/>
            <person name="Susca A."/>
            <person name="Todd R.B."/>
            <person name="Tsang A."/>
            <person name="Unkles S.E."/>
            <person name="van de Wiele N."/>
            <person name="van Rossen-Uffink D."/>
            <person name="Oliveira J.V."/>
            <person name="Vesth T.C."/>
            <person name="Visser J."/>
            <person name="Yu J.-H."/>
            <person name="Zhou M."/>
            <person name="Andersen M.R."/>
            <person name="Archer D.B."/>
            <person name="Baker S.E."/>
            <person name="Benoit I."/>
            <person name="Brakhage A.A."/>
            <person name="Braus G.H."/>
            <person name="Fischer R."/>
            <person name="Frisvad J.C."/>
            <person name="Goldman G.H."/>
            <person name="Houbraken J."/>
            <person name="Oakley B."/>
            <person name="Pocsi I."/>
            <person name="Scazzocchio C."/>
            <person name="Seiboth B."/>
            <person name="vanKuyk P.A."/>
            <person name="Wortman J."/>
            <person name="Dyer P.S."/>
            <person name="Grigoriev I.V."/>
        </authorList>
    </citation>
    <scope>NUCLEOTIDE SEQUENCE [LARGE SCALE GENOMIC DNA]</scope>
    <source>
        <strain evidence="3">CBS 593.65</strain>
    </source>
</reference>
<accession>A0A1L9SXY1</accession>